<name>A0A9C7C758_9VIRU</name>
<feature type="compositionally biased region" description="Low complexity" evidence="1">
    <location>
        <begin position="201"/>
        <end position="213"/>
    </location>
</feature>
<accession>A0A9C7C758</accession>
<dbReference type="EMBL" id="LC738883">
    <property type="protein sequence ID" value="BDT63292.1"/>
    <property type="molecule type" value="Genomic_DNA"/>
</dbReference>
<organism evidence="2">
    <name type="scientific">Armadillidium vulgare clopovirus</name>
    <dbReference type="NCBI Taxonomy" id="2984284"/>
    <lineage>
        <taxon>Viruses</taxon>
        <taxon>Viruses incertae sedis</taxon>
        <taxon>Naldaviricetes</taxon>
        <taxon>Nimaviridae</taxon>
    </lineage>
</organism>
<sequence>MFKPLPAGASNIIFKESSFQDVFNFYIAPTTTDRVLKNSANYYLQRELLFDKEKGVLDFDLIFPLIDVGRNDDDNATMTAAEVFSIYSNFVREGTEIFSEFPIRERPRSIKLTLSKYGAVEEEEEEEEEEGRAETLLLPLLLFNGVEILQNLHRTAYYTYTNTLIISMDDYKPFIKMMREFEKQERPLTSIEVLDIRKTNNNRNHNSNNNNNDDGGDDFNKDDDGDDGDDDDFIEIMKGVLKIFPNLRDIKIHCKCKLYHRTFYNNTRCIAAAAAADLYNTDGDNNNRCLCVSCLNRRSHSHRRRRSLSQSLHRSPQSQRWPSFSNLKALYVDINDIETLMKFPSSSSSSSSSQSVEKIGIRLNHYHFASTVIDSDQLISLVSEVFDKVRTIELNINFAWEEEEIFPAFLSLPKIIRKCEKFPWKCGSSSGGDKKDCSNKNLDTLIIAVEIDGKRVREWTFKEKKKKKKKKKKEEEDINNEGEKYDYYRTPDFNCLKDFTQGLCTTLTANTTLEKNKLEMEVPVCLLCYMIPAAIEIVWHYFFSEMRDCSKCLCAHRNTPFERDIHDLRDVMAFRKQFLLETNKGKDNKNGSDGGRRRRQRLFEFRIPSSCALNSILSKNMNFEKKNDNNNNNISIINILSEAAGRGFSSSSSSSCSSDSFQFKEVRNLKLIFDLSYMKNRPPNDICECVHTGKSLPLTFHKFSHSGSTFACWKESPTIYSFCHCNFIDARIPKTFPNLERLEIRRENCPPLNYKNFFVDGEEEERDKIMRLILKRGGIGFEKLRELEMDYLYLTPTRQFAPSLEKATISFVDDIVDITDTCSFLTENPSLKCIEFNFDYYLQNRKAFRIQNRNYYCCRADDVGFHNNNNRSFDILVTVKDDDDDERGGNFLIYWDIRIEKNYSEYIRLKGKIIEDDNKGEDYNFYNREALSDYLENSSNPLLKTFDIFCPYFNQHNFILEIFDALESKVRDKITSLR</sequence>
<evidence type="ECO:0000256" key="1">
    <source>
        <dbReference type="SAM" id="MobiDB-lite"/>
    </source>
</evidence>
<protein>
    <submittedName>
        <fullName evidence="2">Uncharacterized protein</fullName>
    </submittedName>
</protein>
<reference evidence="2" key="1">
    <citation type="submission" date="2022-10" db="EMBL/GenBank/DDBJ databases">
        <title>Genome sequences of endogenous nimaviruses in decapod crustaceans.</title>
        <authorList>
            <person name="Kawato S."/>
            <person name="Nozaki R."/>
            <person name="Kondo H."/>
            <person name="Hirono I."/>
        </authorList>
    </citation>
    <scope>NUCLEOTIDE SEQUENCE</scope>
    <source>
        <strain evidence="2">TUMSAT20210906</strain>
    </source>
</reference>
<evidence type="ECO:0000313" key="2">
    <source>
        <dbReference type="EMBL" id="BDT63292.1"/>
    </source>
</evidence>
<feature type="region of interest" description="Disordered" evidence="1">
    <location>
        <begin position="199"/>
        <end position="224"/>
    </location>
</feature>
<proteinExistence type="predicted"/>
<feature type="compositionally biased region" description="Acidic residues" evidence="1">
    <location>
        <begin position="214"/>
        <end position="224"/>
    </location>
</feature>